<reference evidence="2" key="1">
    <citation type="submission" date="2020-11" db="EMBL/GenBank/DDBJ databases">
        <authorList>
            <consortium name="DOE Joint Genome Institute"/>
            <person name="Ahrendt S."/>
            <person name="Riley R."/>
            <person name="Andreopoulos W."/>
            <person name="Labutti K."/>
            <person name="Pangilinan J."/>
            <person name="Ruiz-Duenas F.J."/>
            <person name="Barrasa J.M."/>
            <person name="Sanchez-Garcia M."/>
            <person name="Camarero S."/>
            <person name="Miyauchi S."/>
            <person name="Serrano A."/>
            <person name="Linde D."/>
            <person name="Babiker R."/>
            <person name="Drula E."/>
            <person name="Ayuso-Fernandez I."/>
            <person name="Pacheco R."/>
            <person name="Padilla G."/>
            <person name="Ferreira P."/>
            <person name="Barriuso J."/>
            <person name="Kellner H."/>
            <person name="Castanera R."/>
            <person name="Alfaro M."/>
            <person name="Ramirez L."/>
            <person name="Pisabarro A.G."/>
            <person name="Kuo A."/>
            <person name="Tritt A."/>
            <person name="Lipzen A."/>
            <person name="He G."/>
            <person name="Yan M."/>
            <person name="Ng V."/>
            <person name="Cullen D."/>
            <person name="Martin F."/>
            <person name="Rosso M.-N."/>
            <person name="Henrissat B."/>
            <person name="Hibbett D."/>
            <person name="Martinez A.T."/>
            <person name="Grigoriev I.V."/>
        </authorList>
    </citation>
    <scope>NUCLEOTIDE SEQUENCE</scope>
    <source>
        <strain evidence="2">CIRM-BRFM 674</strain>
    </source>
</reference>
<evidence type="ECO:0000313" key="2">
    <source>
        <dbReference type="EMBL" id="KAF9480677.1"/>
    </source>
</evidence>
<evidence type="ECO:0000256" key="1">
    <source>
        <dbReference type="SAM" id="MobiDB-lite"/>
    </source>
</evidence>
<feature type="compositionally biased region" description="Pro residues" evidence="1">
    <location>
        <begin position="168"/>
        <end position="179"/>
    </location>
</feature>
<feature type="region of interest" description="Disordered" evidence="1">
    <location>
        <begin position="234"/>
        <end position="268"/>
    </location>
</feature>
<dbReference type="AlphaFoldDB" id="A0A9P5Z3Z0"/>
<protein>
    <submittedName>
        <fullName evidence="2">Uncharacterized protein</fullName>
    </submittedName>
</protein>
<dbReference type="OrthoDB" id="3061594at2759"/>
<gene>
    <name evidence="2" type="ORF">BDN70DRAFT_832327</name>
</gene>
<feature type="compositionally biased region" description="Basic and acidic residues" evidence="1">
    <location>
        <begin position="309"/>
        <end position="324"/>
    </location>
</feature>
<feature type="compositionally biased region" description="Low complexity" evidence="1">
    <location>
        <begin position="353"/>
        <end position="370"/>
    </location>
</feature>
<organism evidence="2 3">
    <name type="scientific">Pholiota conissans</name>
    <dbReference type="NCBI Taxonomy" id="109636"/>
    <lineage>
        <taxon>Eukaryota</taxon>
        <taxon>Fungi</taxon>
        <taxon>Dikarya</taxon>
        <taxon>Basidiomycota</taxon>
        <taxon>Agaricomycotina</taxon>
        <taxon>Agaricomycetes</taxon>
        <taxon>Agaricomycetidae</taxon>
        <taxon>Agaricales</taxon>
        <taxon>Agaricineae</taxon>
        <taxon>Strophariaceae</taxon>
        <taxon>Pholiota</taxon>
    </lineage>
</organism>
<proteinExistence type="predicted"/>
<sequence length="370" mass="41071">MAHFPSSRLSRQELYSYGFKEGQPWGEDRRTLESALHAMDQLEGDIQQNYIYGRPAPTNNIYAPTPAAIPRRASAVPAGYFSPERYLSPDIRMARSDASDVSTELSSYSSYSGREYAHPNDYQDPMNYSSTHSGWRQTSPSIYQRSPSDSVSSNFQSFPSQYFVASPSLPPPPPPPPSRISPSSSSRNFHSVEDLQRYTQEAPYYVSRASNTSRSSNAVNMPGQTLSPSQMQLVAYNDGRPPSDIDASDDEHFTAPTSPQWSMNTNPGIAFSERSISEASSQGIYSEGSDVTRSSGYVESYDVASYGDYRSDSHHDSEDERDYMSDDIASNEGEYYSSGDEPDYEGEGDDVYSDGGYESDSYYDGSYSSE</sequence>
<comment type="caution">
    <text evidence="2">The sequence shown here is derived from an EMBL/GenBank/DDBJ whole genome shotgun (WGS) entry which is preliminary data.</text>
</comment>
<feature type="compositionally biased region" description="Acidic residues" evidence="1">
    <location>
        <begin position="340"/>
        <end position="352"/>
    </location>
</feature>
<feature type="compositionally biased region" description="Polar residues" evidence="1">
    <location>
        <begin position="126"/>
        <end position="160"/>
    </location>
</feature>
<keyword evidence="3" id="KW-1185">Reference proteome</keyword>
<name>A0A9P5Z3Z0_9AGAR</name>
<dbReference type="EMBL" id="MU155190">
    <property type="protein sequence ID" value="KAF9480677.1"/>
    <property type="molecule type" value="Genomic_DNA"/>
</dbReference>
<evidence type="ECO:0000313" key="3">
    <source>
        <dbReference type="Proteomes" id="UP000807469"/>
    </source>
</evidence>
<feature type="compositionally biased region" description="Polar residues" evidence="1">
    <location>
        <begin position="255"/>
        <end position="267"/>
    </location>
</feature>
<feature type="region of interest" description="Disordered" evidence="1">
    <location>
        <begin position="305"/>
        <end position="370"/>
    </location>
</feature>
<dbReference type="Proteomes" id="UP000807469">
    <property type="component" value="Unassembled WGS sequence"/>
</dbReference>
<feature type="region of interest" description="Disordered" evidence="1">
    <location>
        <begin position="110"/>
        <end position="189"/>
    </location>
</feature>
<accession>A0A9P5Z3Z0</accession>